<keyword evidence="3" id="KW-0815">Transposition</keyword>
<evidence type="ECO:0000256" key="4">
    <source>
        <dbReference type="ARBA" id="ARBA00023125"/>
    </source>
</evidence>
<evidence type="ECO:0000256" key="1">
    <source>
        <dbReference type="ARBA" id="ARBA00002190"/>
    </source>
</evidence>
<dbReference type="Proteomes" id="UP000540919">
    <property type="component" value="Unassembled WGS sequence"/>
</dbReference>
<evidence type="ECO:0000313" key="7">
    <source>
        <dbReference type="Proteomes" id="UP000540919"/>
    </source>
</evidence>
<accession>A0ABX2N9Q6</accession>
<comment type="caution">
    <text evidence="6">The sequence shown here is derived from an EMBL/GenBank/DDBJ whole genome shotgun (WGS) entry which is preliminary data.</text>
</comment>
<name>A0ABX2N9Q6_9FIRM</name>
<dbReference type="InterPro" id="IPR001207">
    <property type="entry name" value="Transposase_mutator"/>
</dbReference>
<gene>
    <name evidence="6" type="ORF">HV819_05370</name>
</gene>
<organism evidence="6 7">
    <name type="scientific">Anaerococcus faecalis</name>
    <dbReference type="NCBI Taxonomy" id="2742993"/>
    <lineage>
        <taxon>Bacteria</taxon>
        <taxon>Bacillati</taxon>
        <taxon>Bacillota</taxon>
        <taxon>Tissierellia</taxon>
        <taxon>Tissierellales</taxon>
        <taxon>Peptoniphilaceae</taxon>
        <taxon>Anaerococcus</taxon>
    </lineage>
</organism>
<keyword evidence="7" id="KW-1185">Reference proteome</keyword>
<evidence type="ECO:0000256" key="3">
    <source>
        <dbReference type="ARBA" id="ARBA00022578"/>
    </source>
</evidence>
<evidence type="ECO:0000313" key="6">
    <source>
        <dbReference type="EMBL" id="NVF11416.1"/>
    </source>
</evidence>
<reference evidence="6 7" key="1">
    <citation type="submission" date="2020-06" db="EMBL/GenBank/DDBJ databases">
        <title>Anaerococcus sp. nov., isolated form swine feces.</title>
        <authorList>
            <person name="Yu S."/>
        </authorList>
    </citation>
    <scope>NUCLEOTIDE SEQUENCE [LARGE SCALE GENOMIC DNA]</scope>
    <source>
        <strain evidence="6 7">AGMB00486</strain>
    </source>
</reference>
<protein>
    <submittedName>
        <fullName evidence="6">Transposase</fullName>
    </submittedName>
</protein>
<comment type="function">
    <text evidence="1">Required for the transposition of the insertion element.</text>
</comment>
<keyword evidence="5" id="KW-0233">DNA recombination</keyword>
<proteinExistence type="inferred from homology"/>
<evidence type="ECO:0000256" key="5">
    <source>
        <dbReference type="ARBA" id="ARBA00023172"/>
    </source>
</evidence>
<sequence>MCTKTYSKLFVLSLTKYLGKEVKLWRNNDLSIIKYPYLLVELVYIKLRENYR</sequence>
<dbReference type="Pfam" id="PF00872">
    <property type="entry name" value="Transposase_mut"/>
    <property type="match status" value="1"/>
</dbReference>
<keyword evidence="4" id="KW-0238">DNA-binding</keyword>
<dbReference type="RefSeq" id="WP_176269703.1">
    <property type="nucleotide sequence ID" value="NZ_JABVBA010000004.1"/>
</dbReference>
<evidence type="ECO:0000256" key="2">
    <source>
        <dbReference type="ARBA" id="ARBA00010961"/>
    </source>
</evidence>
<dbReference type="EMBL" id="JABVBA010000004">
    <property type="protein sequence ID" value="NVF11416.1"/>
    <property type="molecule type" value="Genomic_DNA"/>
</dbReference>
<comment type="similarity">
    <text evidence="2">Belongs to the transposase mutator family.</text>
</comment>